<dbReference type="PROSITE" id="PS51846">
    <property type="entry name" value="CNNM"/>
    <property type="match status" value="1"/>
</dbReference>
<comment type="caution">
    <text evidence="14">The sequence shown here is derived from an EMBL/GenBank/DDBJ whole genome shotgun (WGS) entry which is preliminary data.</text>
</comment>
<evidence type="ECO:0000256" key="3">
    <source>
        <dbReference type="ARBA" id="ARBA00022475"/>
    </source>
</evidence>
<feature type="transmembrane region" description="Helical" evidence="11">
    <location>
        <begin position="56"/>
        <end position="76"/>
    </location>
</feature>
<name>A0A542SRF0_9MICO</name>
<evidence type="ECO:0000259" key="12">
    <source>
        <dbReference type="PROSITE" id="PS51371"/>
    </source>
</evidence>
<dbReference type="Proteomes" id="UP000316181">
    <property type="component" value="Unassembled WGS sequence"/>
</dbReference>
<feature type="transmembrane region" description="Helical" evidence="11">
    <location>
        <begin position="6"/>
        <end position="35"/>
    </location>
</feature>
<evidence type="ECO:0000256" key="10">
    <source>
        <dbReference type="PROSITE-ProRule" id="PRU01193"/>
    </source>
</evidence>
<feature type="transmembrane region" description="Helical" evidence="11">
    <location>
        <begin position="96"/>
        <end position="117"/>
    </location>
</feature>
<comment type="similarity">
    <text evidence="2">Belongs to the UPF0053 family.</text>
</comment>
<proteinExistence type="inferred from homology"/>
<dbReference type="PANTHER" id="PTHR43099:SF6">
    <property type="entry name" value="UPF0053 PROTEIN RV1842C"/>
    <property type="match status" value="1"/>
</dbReference>
<gene>
    <name evidence="14" type="ORF">FB389_1883</name>
</gene>
<evidence type="ECO:0000256" key="7">
    <source>
        <dbReference type="ARBA" id="ARBA00023122"/>
    </source>
</evidence>
<keyword evidence="8 10" id="KW-0472">Membrane</keyword>
<dbReference type="Pfam" id="PF00571">
    <property type="entry name" value="CBS"/>
    <property type="match status" value="1"/>
</dbReference>
<evidence type="ECO:0000256" key="2">
    <source>
        <dbReference type="ARBA" id="ARBA00006337"/>
    </source>
</evidence>
<dbReference type="EMBL" id="VFNV01000001">
    <property type="protein sequence ID" value="TQK77168.1"/>
    <property type="molecule type" value="Genomic_DNA"/>
</dbReference>
<protein>
    <submittedName>
        <fullName evidence="14">CBS domain containing-hemolysin-like protein</fullName>
    </submittedName>
</protein>
<dbReference type="SMART" id="SM01091">
    <property type="entry name" value="CorC_HlyC"/>
    <property type="match status" value="1"/>
</dbReference>
<comment type="subcellular location">
    <subcellularLocation>
        <location evidence="1">Cell membrane</location>
        <topology evidence="1">Multi-pass membrane protein</topology>
    </subcellularLocation>
</comment>
<keyword evidence="4 10" id="KW-0812">Transmembrane</keyword>
<dbReference type="InterPro" id="IPR044751">
    <property type="entry name" value="Ion_transp-like_CBS"/>
</dbReference>
<dbReference type="InterPro" id="IPR002550">
    <property type="entry name" value="CNNM"/>
</dbReference>
<dbReference type="InterPro" id="IPR005170">
    <property type="entry name" value="Transptr-assoc_dom"/>
</dbReference>
<evidence type="ECO:0000256" key="11">
    <source>
        <dbReference type="SAM" id="Phobius"/>
    </source>
</evidence>
<evidence type="ECO:0000313" key="14">
    <source>
        <dbReference type="EMBL" id="TQK77168.1"/>
    </source>
</evidence>
<dbReference type="OrthoDB" id="110231at2"/>
<keyword evidence="6 10" id="KW-1133">Transmembrane helix</keyword>
<dbReference type="PANTHER" id="PTHR43099">
    <property type="entry name" value="UPF0053 PROTEIN YRKA"/>
    <property type="match status" value="1"/>
</dbReference>
<evidence type="ECO:0000256" key="6">
    <source>
        <dbReference type="ARBA" id="ARBA00022989"/>
    </source>
</evidence>
<dbReference type="CDD" id="cd04590">
    <property type="entry name" value="CBS_pair_CorC_HlyC_assoc"/>
    <property type="match status" value="1"/>
</dbReference>
<dbReference type="Gene3D" id="3.10.580.10">
    <property type="entry name" value="CBS-domain"/>
    <property type="match status" value="1"/>
</dbReference>
<evidence type="ECO:0000256" key="4">
    <source>
        <dbReference type="ARBA" id="ARBA00022692"/>
    </source>
</evidence>
<reference evidence="14 15" key="1">
    <citation type="submission" date="2019-06" db="EMBL/GenBank/DDBJ databases">
        <title>Sequencing the genomes of 1000 actinobacteria strains.</title>
        <authorList>
            <person name="Klenk H.-P."/>
        </authorList>
    </citation>
    <scope>NUCLEOTIDE SEQUENCE [LARGE SCALE GENOMIC DNA]</scope>
    <source>
        <strain evidence="14 15">DSM 10596</strain>
    </source>
</reference>
<dbReference type="InterPro" id="IPR016169">
    <property type="entry name" value="FAD-bd_PCMH_sub2"/>
</dbReference>
<evidence type="ECO:0000313" key="15">
    <source>
        <dbReference type="Proteomes" id="UP000316181"/>
    </source>
</evidence>
<dbReference type="RefSeq" id="WP_142112953.1">
    <property type="nucleotide sequence ID" value="NZ_BAAATB010000006.1"/>
</dbReference>
<keyword evidence="15" id="KW-1185">Reference proteome</keyword>
<dbReference type="SUPFAM" id="SSF54631">
    <property type="entry name" value="CBS-domain pair"/>
    <property type="match status" value="1"/>
</dbReference>
<evidence type="ECO:0000259" key="13">
    <source>
        <dbReference type="PROSITE" id="PS51846"/>
    </source>
</evidence>
<dbReference type="GO" id="GO:0050660">
    <property type="term" value="F:flavin adenine dinucleotide binding"/>
    <property type="evidence" value="ECO:0007669"/>
    <property type="project" value="InterPro"/>
</dbReference>
<keyword evidence="3" id="KW-1003">Cell membrane</keyword>
<keyword evidence="5" id="KW-0677">Repeat</keyword>
<evidence type="ECO:0000256" key="8">
    <source>
        <dbReference type="ARBA" id="ARBA00023136"/>
    </source>
</evidence>
<evidence type="ECO:0000256" key="9">
    <source>
        <dbReference type="PROSITE-ProRule" id="PRU00703"/>
    </source>
</evidence>
<evidence type="ECO:0000256" key="1">
    <source>
        <dbReference type="ARBA" id="ARBA00004651"/>
    </source>
</evidence>
<accession>A0A542SRF0</accession>
<dbReference type="InterPro" id="IPR000644">
    <property type="entry name" value="CBS_dom"/>
</dbReference>
<dbReference type="Pfam" id="PF03471">
    <property type="entry name" value="CorC_HlyC"/>
    <property type="match status" value="1"/>
</dbReference>
<dbReference type="InterPro" id="IPR046342">
    <property type="entry name" value="CBS_dom_sf"/>
</dbReference>
<dbReference type="AlphaFoldDB" id="A0A542SRF0"/>
<dbReference type="Gene3D" id="3.30.465.10">
    <property type="match status" value="1"/>
</dbReference>
<organism evidence="14 15">
    <name type="scientific">Rarobacter incanus</name>
    <dbReference type="NCBI Taxonomy" id="153494"/>
    <lineage>
        <taxon>Bacteria</taxon>
        <taxon>Bacillati</taxon>
        <taxon>Actinomycetota</taxon>
        <taxon>Actinomycetes</taxon>
        <taxon>Micrococcales</taxon>
        <taxon>Rarobacteraceae</taxon>
        <taxon>Rarobacter</taxon>
    </lineage>
</organism>
<dbReference type="InterPro" id="IPR051676">
    <property type="entry name" value="UPF0053_domain"/>
</dbReference>
<dbReference type="InterPro" id="IPR036318">
    <property type="entry name" value="FAD-bd_PCMH-like_sf"/>
</dbReference>
<dbReference type="Pfam" id="PF01595">
    <property type="entry name" value="CNNM"/>
    <property type="match status" value="1"/>
</dbReference>
<evidence type="ECO:0000256" key="5">
    <source>
        <dbReference type="ARBA" id="ARBA00022737"/>
    </source>
</evidence>
<dbReference type="SUPFAM" id="SSF56176">
    <property type="entry name" value="FAD-binding/transporter-associated domain-like"/>
    <property type="match status" value="1"/>
</dbReference>
<feature type="domain" description="CNNM transmembrane" evidence="13">
    <location>
        <begin position="1"/>
        <end position="200"/>
    </location>
</feature>
<feature type="domain" description="CBS" evidence="12">
    <location>
        <begin position="284"/>
        <end position="344"/>
    </location>
</feature>
<sequence length="446" mass="47060">MNDYVALAIGVVLTLGTAIFVASEFALVTLDPALLADKKQDRRSRTVIASLRRLSTELSSSQVGITVTTILLGYVSQPALSRLFAELLSSRAAASGAALAVAGTLSMIAINVFSMLFGELVPKNYALSAPWQIARLVVPLQRAFTVAFKPLIAVLDGSANAILRRCGIEPREELSGARSAQELAALVRRSAQMGTLETGVARLLTNSIELDELFAVDVMTDRTRVSVISSESSAADVITLARATGHSRFPITGSSRDDIVGLVQVRKALAIPRARRESVPVTAIMDEAHQVPETVPLRSLLVELRDAGSQLAIVVDEYGGTSGIVTLEDVIEEIVGDVADEHDRDRALISAAGAGAWTVSGLARPDEVAEVTDIVLPESAAYETVGGLIMARLGRIAQAGDTIDVDTGPGGRAVQLRVEAMAGRRVGRVRIRLVPGTDAAVGEARA</sequence>
<dbReference type="PROSITE" id="PS51371">
    <property type="entry name" value="CBS"/>
    <property type="match status" value="1"/>
</dbReference>
<dbReference type="GO" id="GO:0005886">
    <property type="term" value="C:plasma membrane"/>
    <property type="evidence" value="ECO:0007669"/>
    <property type="project" value="UniProtKB-SubCell"/>
</dbReference>
<keyword evidence="7 9" id="KW-0129">CBS domain</keyword>